<feature type="domain" description="DNA helicase Pif1-like DEAD-box helicase" evidence="2">
    <location>
        <begin position="173"/>
        <end position="285"/>
    </location>
</feature>
<evidence type="ECO:0000259" key="2">
    <source>
        <dbReference type="Pfam" id="PF05970"/>
    </source>
</evidence>
<keyword evidence="1" id="KW-0233">DNA recombination</keyword>
<comment type="cofactor">
    <cofactor evidence="1">
        <name>Mg(2+)</name>
        <dbReference type="ChEBI" id="CHEBI:18420"/>
    </cofactor>
</comment>
<dbReference type="GO" id="GO:0000723">
    <property type="term" value="P:telomere maintenance"/>
    <property type="evidence" value="ECO:0007669"/>
    <property type="project" value="InterPro"/>
</dbReference>
<dbReference type="SUPFAM" id="SSF52540">
    <property type="entry name" value="P-loop containing nucleoside triphosphate hydrolases"/>
    <property type="match status" value="1"/>
</dbReference>
<sequence length="328" mass="37240">MVADNYKIVIRADKRPAGQHERRFNAPQTNEVAVVIVDNECSSRDLLFNAELFQQFIADMYAKIETERLEFIRHNQRKLRSDEYIHLRDAIINDGKVDNMGKLVILPSTFTGSPRHVRDMLKMQEIMTENTADQKMVKVFHYRNGTKSCDGTTNTNNFNSFFELCQEDSFAKTLLRNAPGGTGKTFLINLILAEIRANKEIVLALASSGIAATLMDGGRTAHSGLKLPLNVADYEFPVCDITKSSARGQILKQCKAIIWDESTMAHRKSLEALNRTLQDLRDNTNVIGEWLRERIILATKNDIVNGINNIIQEMIPGRENLHVNRYND</sequence>
<dbReference type="OrthoDB" id="272985at2759"/>
<comment type="catalytic activity">
    <reaction evidence="1">
        <text>ATP + H2O = ADP + phosphate + H(+)</text>
        <dbReference type="Rhea" id="RHEA:13065"/>
        <dbReference type="ChEBI" id="CHEBI:15377"/>
        <dbReference type="ChEBI" id="CHEBI:15378"/>
        <dbReference type="ChEBI" id="CHEBI:30616"/>
        <dbReference type="ChEBI" id="CHEBI:43474"/>
        <dbReference type="ChEBI" id="CHEBI:456216"/>
        <dbReference type="EC" id="5.6.2.3"/>
    </reaction>
</comment>
<evidence type="ECO:0000256" key="1">
    <source>
        <dbReference type="RuleBase" id="RU363044"/>
    </source>
</evidence>
<keyword evidence="1" id="KW-0227">DNA damage</keyword>
<comment type="caution">
    <text evidence="4">The sequence shown here is derived from an EMBL/GenBank/DDBJ whole genome shotgun (WGS) entry which is preliminary data.</text>
</comment>
<evidence type="ECO:0000259" key="3">
    <source>
        <dbReference type="Pfam" id="PF14214"/>
    </source>
</evidence>
<dbReference type="EC" id="5.6.2.3" evidence="1"/>
<gene>
    <name evidence="4" type="primary">pif1</name>
    <name evidence="4" type="ORF">EVAR_18602_1</name>
</gene>
<dbReference type="PANTHER" id="PTHR10492">
    <property type="match status" value="1"/>
</dbReference>
<dbReference type="Pfam" id="PF14214">
    <property type="entry name" value="Helitron_like_N"/>
    <property type="match status" value="1"/>
</dbReference>
<reference evidence="4 5" key="1">
    <citation type="journal article" date="2019" name="Commun. Biol.">
        <title>The bagworm genome reveals a unique fibroin gene that provides high tensile strength.</title>
        <authorList>
            <person name="Kono N."/>
            <person name="Nakamura H."/>
            <person name="Ohtoshi R."/>
            <person name="Tomita M."/>
            <person name="Numata K."/>
            <person name="Arakawa K."/>
        </authorList>
    </citation>
    <scope>NUCLEOTIDE SEQUENCE [LARGE SCALE GENOMIC DNA]</scope>
</reference>
<dbReference type="InterPro" id="IPR010285">
    <property type="entry name" value="DNA_helicase_pif1-like_DEAD"/>
</dbReference>
<dbReference type="InterPro" id="IPR025476">
    <property type="entry name" value="Helitron_helicase-like"/>
</dbReference>
<dbReference type="Gene3D" id="3.40.50.300">
    <property type="entry name" value="P-loop containing nucleotide triphosphate hydrolases"/>
    <property type="match status" value="1"/>
</dbReference>
<dbReference type="EMBL" id="BGZK01000269">
    <property type="protein sequence ID" value="GBP33121.1"/>
    <property type="molecule type" value="Genomic_DNA"/>
</dbReference>
<dbReference type="Proteomes" id="UP000299102">
    <property type="component" value="Unassembled WGS sequence"/>
</dbReference>
<keyword evidence="1" id="KW-0547">Nucleotide-binding</keyword>
<dbReference type="AlphaFoldDB" id="A0A4C1V2W1"/>
<dbReference type="Pfam" id="PF05970">
    <property type="entry name" value="PIF1"/>
    <property type="match status" value="1"/>
</dbReference>
<organism evidence="4 5">
    <name type="scientific">Eumeta variegata</name>
    <name type="common">Bagworm moth</name>
    <name type="synonym">Eumeta japonica</name>
    <dbReference type="NCBI Taxonomy" id="151549"/>
    <lineage>
        <taxon>Eukaryota</taxon>
        <taxon>Metazoa</taxon>
        <taxon>Ecdysozoa</taxon>
        <taxon>Arthropoda</taxon>
        <taxon>Hexapoda</taxon>
        <taxon>Insecta</taxon>
        <taxon>Pterygota</taxon>
        <taxon>Neoptera</taxon>
        <taxon>Endopterygota</taxon>
        <taxon>Lepidoptera</taxon>
        <taxon>Glossata</taxon>
        <taxon>Ditrysia</taxon>
        <taxon>Tineoidea</taxon>
        <taxon>Psychidae</taxon>
        <taxon>Oiketicinae</taxon>
        <taxon>Eumeta</taxon>
    </lineage>
</organism>
<protein>
    <recommendedName>
        <fullName evidence="1">ATP-dependent DNA helicase</fullName>
        <ecNumber evidence="1">5.6.2.3</ecNumber>
    </recommendedName>
</protein>
<dbReference type="InterPro" id="IPR027417">
    <property type="entry name" value="P-loop_NTPase"/>
</dbReference>
<dbReference type="GO" id="GO:0016887">
    <property type="term" value="F:ATP hydrolysis activity"/>
    <property type="evidence" value="ECO:0007669"/>
    <property type="project" value="RHEA"/>
</dbReference>
<dbReference type="GO" id="GO:0006310">
    <property type="term" value="P:DNA recombination"/>
    <property type="evidence" value="ECO:0007669"/>
    <property type="project" value="UniProtKB-KW"/>
</dbReference>
<keyword evidence="1" id="KW-0378">Hydrolase</keyword>
<dbReference type="GO" id="GO:0043139">
    <property type="term" value="F:5'-3' DNA helicase activity"/>
    <property type="evidence" value="ECO:0007669"/>
    <property type="project" value="UniProtKB-EC"/>
</dbReference>
<accession>A0A4C1V2W1</accession>
<keyword evidence="1" id="KW-0067">ATP-binding</keyword>
<dbReference type="PANTHER" id="PTHR10492:SF57">
    <property type="entry name" value="ATP-DEPENDENT DNA HELICASE"/>
    <property type="match status" value="1"/>
</dbReference>
<comment type="similarity">
    <text evidence="1">Belongs to the helicase family.</text>
</comment>
<feature type="domain" description="Helitron helicase-like" evidence="3">
    <location>
        <begin position="48"/>
        <end position="122"/>
    </location>
</feature>
<evidence type="ECO:0000313" key="4">
    <source>
        <dbReference type="EMBL" id="GBP33121.1"/>
    </source>
</evidence>
<keyword evidence="1" id="KW-0234">DNA repair</keyword>
<evidence type="ECO:0000313" key="5">
    <source>
        <dbReference type="Proteomes" id="UP000299102"/>
    </source>
</evidence>
<proteinExistence type="inferred from homology"/>
<keyword evidence="5" id="KW-1185">Reference proteome</keyword>
<dbReference type="GO" id="GO:0005524">
    <property type="term" value="F:ATP binding"/>
    <property type="evidence" value="ECO:0007669"/>
    <property type="project" value="UniProtKB-KW"/>
</dbReference>
<keyword evidence="1 4" id="KW-0347">Helicase</keyword>
<dbReference type="GO" id="GO:0006281">
    <property type="term" value="P:DNA repair"/>
    <property type="evidence" value="ECO:0007669"/>
    <property type="project" value="UniProtKB-KW"/>
</dbReference>
<name>A0A4C1V2W1_EUMVA</name>